<protein>
    <submittedName>
        <fullName evidence="1">Uncharacterized protein</fullName>
    </submittedName>
</protein>
<sequence>MLVGIRVKGLEYIFVGYGQLCGLLQYDVVQPLGL</sequence>
<name>A0A0A0VJE5_9VIRU</name>
<keyword evidence="2" id="KW-1185">Reference proteome</keyword>
<evidence type="ECO:0000313" key="1">
    <source>
        <dbReference type="EMBL" id="AIW68589.1"/>
    </source>
</evidence>
<dbReference type="EMBL" id="KP056312">
    <property type="protein sequence ID" value="AIW68589.1"/>
    <property type="molecule type" value="Genomic_DNA"/>
</dbReference>
<dbReference type="Proteomes" id="UP000146922">
    <property type="component" value="Segment"/>
</dbReference>
<accession>A0A0A0VJE5</accession>
<reference evidence="1 2" key="1">
    <citation type="submission" date="2014-10" db="EMBL/GenBank/DDBJ databases">
        <authorList>
            <person name="van Beurden S.J."/>
            <person name="Hughes J."/>
            <person name="Saucedo B."/>
            <person name="Rijks J."/>
            <person name="Kik M."/>
            <person name="Haenen O.L.M."/>
            <person name="Engelsma M.Y."/>
            <person name="Grone A."/>
            <person name="Verheije H."/>
            <person name="Wilkie G."/>
        </authorList>
    </citation>
    <scope>NUCLEOTIDE SEQUENCE [LARGE SCALE GENOMIC DNA]</scope>
    <source>
        <strain evidence="1">Pelophylax kl. esculentus/2013/NL</strain>
    </source>
</reference>
<proteinExistence type="predicted"/>
<dbReference type="OrthoDB" id="41452at10239"/>
<evidence type="ECO:0000313" key="2">
    <source>
        <dbReference type="Proteomes" id="UP000146922"/>
    </source>
</evidence>
<organism evidence="1 2">
    <name type="scientific">common midwife toad virus-NL</name>
    <dbReference type="NCBI Taxonomy" id="2849710"/>
    <lineage>
        <taxon>Viruses</taxon>
        <taxon>Varidnaviria</taxon>
        <taxon>Bamfordvirae</taxon>
        <taxon>Nucleocytoviricota</taxon>
        <taxon>Megaviricetes</taxon>
        <taxon>Pimascovirales</taxon>
        <taxon>Pimascovirales incertae sedis</taxon>
        <taxon>Iridoviridae</taxon>
        <taxon>Alphairidovirinae</taxon>
        <taxon>Ranavirus</taxon>
        <taxon>Ranavirus alytes1</taxon>
        <taxon>Common midwife toad virus</taxon>
    </lineage>
</organism>